<dbReference type="InterPro" id="IPR014729">
    <property type="entry name" value="Rossmann-like_a/b/a_fold"/>
</dbReference>
<dbReference type="EMBL" id="CP023976">
    <property type="protein sequence ID" value="ATM24663.1"/>
    <property type="molecule type" value="Genomic_DNA"/>
</dbReference>
<reference evidence="2 3" key="1">
    <citation type="submission" date="2017-10" db="EMBL/GenBank/DDBJ databases">
        <title>Streptomyces alboflavus Genome sequencing and assembly.</title>
        <authorList>
            <person name="Wang Y."/>
            <person name="Du B."/>
            <person name="Ding Y."/>
            <person name="Liu H."/>
            <person name="Hou Q."/>
            <person name="Liu K."/>
            <person name="Wang C."/>
            <person name="Yao L."/>
        </authorList>
    </citation>
    <scope>NUCLEOTIDE SEQUENCE [LARGE SCALE GENOMIC DNA]</scope>
    <source>
        <strain evidence="2 3">MDJK44</strain>
        <plasmid evidence="3">Plasmid pmdjk44.1</plasmid>
    </source>
</reference>
<keyword evidence="2" id="KW-0614">Plasmid</keyword>
<proteinExistence type="predicted"/>
<evidence type="ECO:0000313" key="2">
    <source>
        <dbReference type="EMBL" id="ATM24663.1"/>
    </source>
</evidence>
<organism evidence="2 3">
    <name type="scientific">Streptomyces alboflavus</name>
    <dbReference type="NCBI Taxonomy" id="67267"/>
    <lineage>
        <taxon>Bacteria</taxon>
        <taxon>Bacillati</taxon>
        <taxon>Actinomycetota</taxon>
        <taxon>Actinomycetes</taxon>
        <taxon>Kitasatosporales</taxon>
        <taxon>Streptomycetaceae</taxon>
        <taxon>Streptomyces</taxon>
    </lineage>
</organism>
<geneLocation type="plasmid" evidence="3">
    <name>pmdjk44.1</name>
</geneLocation>
<dbReference type="InterPro" id="IPR021845">
    <property type="entry name" value="DUF3440"/>
</dbReference>
<dbReference type="CDD" id="cd23947">
    <property type="entry name" value="PAPS_reductase-like_YbdN"/>
    <property type="match status" value="1"/>
</dbReference>
<dbReference type="OrthoDB" id="9774475at2"/>
<dbReference type="Pfam" id="PF11922">
    <property type="entry name" value="DUF3440"/>
    <property type="match status" value="1"/>
</dbReference>
<evidence type="ECO:0000313" key="3">
    <source>
        <dbReference type="Proteomes" id="UP000195880"/>
    </source>
</evidence>
<dbReference type="Proteomes" id="UP000195880">
    <property type="component" value="Plasmid pMDJK44.1"/>
</dbReference>
<feature type="domain" description="Phosphoadenosine phosphosulphate reductase" evidence="1">
    <location>
        <begin position="153"/>
        <end position="225"/>
    </location>
</feature>
<dbReference type="PANTHER" id="PTHR30083:SF0">
    <property type="entry name" value="3'-PHOSPHOADENOSINE 5'-PHOSPHOSULFATE SULFOTRANSFERASE (PAPS REDUCTASE)_FAD SYNTHETASE"/>
    <property type="match status" value="1"/>
</dbReference>
<evidence type="ECO:0000259" key="1">
    <source>
        <dbReference type="Pfam" id="PF01507"/>
    </source>
</evidence>
<accession>A0A291W433</accession>
<sequence>MDVLTAARQRIRRIFRDFPVVYVSFSGGKDSGVLLEIAATEARALGRRLGVLIVDLEAQYQLTEDYIRLMLKRHEDVIDPYWVALPLNMRNAVSSFEPQWMCWEPGKEDVWVRPRPEEAIGDEDFFDFYHRGMEFEDLVPKFGDWYSRQHNGRMTACLVGIRTQESLNRYRTIASTRKARHDGLAWTTMITSTSFNAYPIYDWQTEDIWRFNGRERVPYNQVYDRMHQAGLTLHQMRLCQPYGDDQKRGLWLYQLIEPHTWGMVAARVQGAEFGARTAREVGNVSGRIKVTKPDSLTWEQFAQNLLESMPPQTAEHFRIKIAVFIRWHQQHNGYRDGVIPDDGPFDKKTPSWKRIVKMMLSYDYWCKEFAMAPPKTKGSYEEYVKRMRIKREEWGFRGTV</sequence>
<dbReference type="InterPro" id="IPR002500">
    <property type="entry name" value="PAPS_reduct_dom"/>
</dbReference>
<dbReference type="Pfam" id="PF01507">
    <property type="entry name" value="PAPS_reduct"/>
    <property type="match status" value="1"/>
</dbReference>
<dbReference type="PANTHER" id="PTHR30083">
    <property type="entry name" value="TRANSCRIPTIONAL REGULATOR-RELATED"/>
    <property type="match status" value="1"/>
</dbReference>
<dbReference type="SUPFAM" id="SSF52402">
    <property type="entry name" value="Adenine nucleotide alpha hydrolases-like"/>
    <property type="match status" value="1"/>
</dbReference>
<keyword evidence="3" id="KW-1185">Reference proteome</keyword>
<dbReference type="AlphaFoldDB" id="A0A291W433"/>
<dbReference type="Gene3D" id="3.40.50.620">
    <property type="entry name" value="HUPs"/>
    <property type="match status" value="1"/>
</dbReference>
<name>A0A291W433_9ACTN</name>
<protein>
    <submittedName>
        <fullName evidence="2">Phosphoadenosine phosphosulfate reductase</fullName>
    </submittedName>
</protein>
<dbReference type="GO" id="GO:0003824">
    <property type="term" value="F:catalytic activity"/>
    <property type="evidence" value="ECO:0007669"/>
    <property type="project" value="InterPro"/>
</dbReference>
<dbReference type="KEGG" id="salf:SMD44_p10164"/>
<dbReference type="RefSeq" id="WP_100112485.1">
    <property type="nucleotide sequence ID" value="NZ_CP023976.1"/>
</dbReference>
<dbReference type="GO" id="GO:0071453">
    <property type="term" value="P:cellular response to oxygen levels"/>
    <property type="evidence" value="ECO:0007669"/>
    <property type="project" value="TreeGrafter"/>
</dbReference>
<gene>
    <name evidence="2" type="ORF">SMD44_p10164</name>
</gene>